<evidence type="ECO:0000313" key="3">
    <source>
        <dbReference type="Proteomes" id="UP000274073"/>
    </source>
</evidence>
<gene>
    <name evidence="1" type="ORF">EG349_15205</name>
    <name evidence="2" type="ORF">EG353_13990</name>
</gene>
<evidence type="ECO:0000313" key="4">
    <source>
        <dbReference type="Proteomes" id="UP000281741"/>
    </source>
</evidence>
<dbReference type="AlphaFoldDB" id="A0AAD1DMT5"/>
<name>A0AAD1DMT5_9FLAO</name>
<keyword evidence="4" id="KW-1185">Reference proteome</keyword>
<evidence type="ECO:0000313" key="1">
    <source>
        <dbReference type="EMBL" id="AZA88053.1"/>
    </source>
</evidence>
<dbReference type="Proteomes" id="UP000274073">
    <property type="component" value="Chromosome"/>
</dbReference>
<proteinExistence type="predicted"/>
<sequence>MAFRLECVSNLYKNLGRFDAIVEFTELAVVNFIKQAESSGDFSKFIEQQSDSLHIKVNSVDESIYRSRISQSYILSVYQNAELFLHKFKEECNNLKNTDWKLDNSSDNLLVKTIRKIIPINQGKERIGEFRLEIFDYYRVIRNKYSHEIIQDTKVEKAYINIKKYEDEIKENYPKFSAPNEFDNICFDDFLLFSTVLKDIANTLSDIIKPTNEELKNYYLRNDFYKELNQNLERKENALVGHITSKFGIEKEEAKKIISSLRH</sequence>
<accession>A0AAD1DMT5</accession>
<reference evidence="3 4" key="1">
    <citation type="submission" date="2018-11" db="EMBL/GenBank/DDBJ databases">
        <title>Proposal to divide the Flavobacteriaceae and reorganize its genera based on Amino Acid Identity values calculated from whole genome sequences.</title>
        <authorList>
            <person name="Nicholson A.C."/>
            <person name="Gulvik C.A."/>
            <person name="Whitney A.M."/>
            <person name="Humrighouse B.W."/>
            <person name="Bell M."/>
            <person name="Holmes B."/>
            <person name="Steigerwalt A.G."/>
            <person name="Villarma A."/>
            <person name="Sheth M."/>
            <person name="Batra D."/>
            <person name="Pryor J."/>
            <person name="Bernardet J.-F."/>
            <person name="Hugo C."/>
            <person name="Kampfer P."/>
            <person name="Newman J."/>
            <person name="McQuiston J.R."/>
        </authorList>
    </citation>
    <scope>NUCLEOTIDE SEQUENCE [LARGE SCALE GENOMIC DNA]</scope>
    <source>
        <strain evidence="1 3">G0207</strain>
        <strain evidence="2 4">H5143</strain>
    </source>
</reference>
<organism evidence="1 3">
    <name type="scientific">Chryseobacterium shandongense</name>
    <dbReference type="NCBI Taxonomy" id="1493872"/>
    <lineage>
        <taxon>Bacteria</taxon>
        <taxon>Pseudomonadati</taxon>
        <taxon>Bacteroidota</taxon>
        <taxon>Flavobacteriia</taxon>
        <taxon>Flavobacteriales</taxon>
        <taxon>Weeksellaceae</taxon>
        <taxon>Chryseobacterium group</taxon>
        <taxon>Chryseobacterium</taxon>
    </lineage>
</organism>
<dbReference type="EMBL" id="CP033912">
    <property type="protein sequence ID" value="AZA96614.1"/>
    <property type="molecule type" value="Genomic_DNA"/>
</dbReference>
<dbReference type="EMBL" id="CP033915">
    <property type="protein sequence ID" value="AZA88053.1"/>
    <property type="molecule type" value="Genomic_DNA"/>
</dbReference>
<evidence type="ECO:0000313" key="2">
    <source>
        <dbReference type="EMBL" id="AZA96614.1"/>
    </source>
</evidence>
<dbReference type="RefSeq" id="WP_123855004.1">
    <property type="nucleotide sequence ID" value="NZ_CP033912.1"/>
</dbReference>
<dbReference type="Proteomes" id="UP000281741">
    <property type="component" value="Chromosome"/>
</dbReference>
<protein>
    <submittedName>
        <fullName evidence="1">Uncharacterized protein</fullName>
    </submittedName>
</protein>